<dbReference type="EC" id="2.8.3.12" evidence="1"/>
<proteinExistence type="predicted"/>
<dbReference type="GeneID" id="24794804"/>
<dbReference type="KEGG" id="afg:AFULGI_00012970"/>
<protein>
    <submittedName>
        <fullName evidence="1">Acyl CoA:acetate/3-ketoacid CoA transferase, beta subunit</fullName>
        <ecNumber evidence="1">2.8.3.12</ecNumber>
    </submittedName>
</protein>
<dbReference type="PANTHER" id="PTHR43293:SF3">
    <property type="entry name" value="CHOLESTEROL RING-CLEAVING HYDROLASE IPDB SUBUNIT"/>
    <property type="match status" value="1"/>
</dbReference>
<keyword evidence="1" id="KW-0808">Transferase</keyword>
<dbReference type="EMBL" id="CP006577">
    <property type="protein sequence ID" value="AIG98072.1"/>
    <property type="molecule type" value="Genomic_DNA"/>
</dbReference>
<dbReference type="SMART" id="SM00882">
    <property type="entry name" value="CoA_trans"/>
    <property type="match status" value="1"/>
</dbReference>
<dbReference type="PANTHER" id="PTHR43293">
    <property type="entry name" value="ACETATE COA-TRANSFERASE YDIF"/>
    <property type="match status" value="1"/>
</dbReference>
<evidence type="ECO:0000313" key="1">
    <source>
        <dbReference type="EMBL" id="AIG98072.1"/>
    </source>
</evidence>
<dbReference type="GO" id="GO:0018730">
    <property type="term" value="F:glutaconate CoA-transferase activity"/>
    <property type="evidence" value="ECO:0007669"/>
    <property type="project" value="UniProtKB-EC"/>
</dbReference>
<sequence length="252" mass="27914">MEYSDTEYMVCVAARILEDRKSVFVGTGMPVLAACLAQRLYAPNLVLVFEAGGIAPKLPRIPISVGESATFYKAVMASSMDYVMSLAQMGYVDYGFLGAAQIDPYGNINTTVIGDWEKPKVRLPGSGGANDVASLSWRNIVLMRQDKLRFVEKLDFLTTPGYLDGSRESSGLPEGTGPYRVITQIGVYGFDEQTKRMKLLALHEGRNVEDVLNNSSFEIIIPEEVEYTEPPTREEIDTLKELDPDGILIRKK</sequence>
<dbReference type="HOGENOM" id="CLU_069088_0_0_2"/>
<gene>
    <name evidence="1" type="ORF">AFULGI_00012970</name>
</gene>
<accession>A0A075WEE1</accession>
<dbReference type="RefSeq" id="WP_231487660.1">
    <property type="nucleotide sequence ID" value="NZ_CP006577.1"/>
</dbReference>
<dbReference type="Pfam" id="PF01144">
    <property type="entry name" value="CoA_trans"/>
    <property type="match status" value="1"/>
</dbReference>
<dbReference type="InterPro" id="IPR004165">
    <property type="entry name" value="CoA_trans_fam_I"/>
</dbReference>
<dbReference type="SUPFAM" id="SSF100950">
    <property type="entry name" value="NagB/RpiA/CoA transferase-like"/>
    <property type="match status" value="1"/>
</dbReference>
<dbReference type="Proteomes" id="UP000028501">
    <property type="component" value="Chromosome"/>
</dbReference>
<name>A0A075WEE1_ARCFL</name>
<dbReference type="AlphaFoldDB" id="A0A075WEE1"/>
<reference evidence="1 2" key="1">
    <citation type="submission" date="2013-07" db="EMBL/GenBank/DDBJ databases">
        <title>Genome of Archaeoglobus fulgidus.</title>
        <authorList>
            <person name="Fiebig A."/>
            <person name="Birkeland N.-K."/>
        </authorList>
    </citation>
    <scope>NUCLEOTIDE SEQUENCE [LARGE SCALE GENOMIC DNA]</scope>
    <source>
        <strain evidence="1 2">DSM 8774</strain>
    </source>
</reference>
<dbReference type="InterPro" id="IPR037171">
    <property type="entry name" value="NagB/RpiA_transferase-like"/>
</dbReference>
<evidence type="ECO:0000313" key="2">
    <source>
        <dbReference type="Proteomes" id="UP000028501"/>
    </source>
</evidence>
<dbReference type="Gene3D" id="3.40.1080.10">
    <property type="entry name" value="Glutaconate Coenzyme A-transferase"/>
    <property type="match status" value="1"/>
</dbReference>
<organism evidence="1 2">
    <name type="scientific">Archaeoglobus fulgidus DSM 8774</name>
    <dbReference type="NCBI Taxonomy" id="1344584"/>
    <lineage>
        <taxon>Archaea</taxon>
        <taxon>Methanobacteriati</taxon>
        <taxon>Methanobacteriota</taxon>
        <taxon>Archaeoglobi</taxon>
        <taxon>Archaeoglobales</taxon>
        <taxon>Archaeoglobaceae</taxon>
        <taxon>Archaeoglobus</taxon>
    </lineage>
</organism>